<evidence type="ECO:0000259" key="7">
    <source>
        <dbReference type="Pfam" id="PF12823"/>
    </source>
</evidence>
<evidence type="ECO:0000256" key="1">
    <source>
        <dbReference type="ARBA" id="ARBA00004651"/>
    </source>
</evidence>
<dbReference type="GO" id="GO:0005886">
    <property type="term" value="C:plasma membrane"/>
    <property type="evidence" value="ECO:0007669"/>
    <property type="project" value="UniProtKB-SubCell"/>
</dbReference>
<evidence type="ECO:0000256" key="3">
    <source>
        <dbReference type="ARBA" id="ARBA00022692"/>
    </source>
</evidence>
<accession>A0A0L6CJW6</accession>
<dbReference type="Pfam" id="PF12823">
    <property type="entry name" value="DUF3817"/>
    <property type="match status" value="1"/>
</dbReference>
<feature type="transmembrane region" description="Helical" evidence="6">
    <location>
        <begin position="59"/>
        <end position="77"/>
    </location>
</feature>
<keyword evidence="2" id="KW-1003">Cell membrane</keyword>
<evidence type="ECO:0000256" key="6">
    <source>
        <dbReference type="SAM" id="Phobius"/>
    </source>
</evidence>
<comment type="caution">
    <text evidence="8">The sequence shown here is derived from an EMBL/GenBank/DDBJ whole genome shotgun (WGS) entry which is preliminary data.</text>
</comment>
<dbReference type="RefSeq" id="WP_050670307.1">
    <property type="nucleotide sequence ID" value="NZ_LAIR01000002.1"/>
</dbReference>
<dbReference type="EMBL" id="LAIR01000002">
    <property type="protein sequence ID" value="KNX37910.1"/>
    <property type="molecule type" value="Genomic_DNA"/>
</dbReference>
<keyword evidence="3 6" id="KW-0812">Transmembrane</keyword>
<keyword evidence="9" id="KW-1185">Reference proteome</keyword>
<evidence type="ECO:0000256" key="2">
    <source>
        <dbReference type="ARBA" id="ARBA00022475"/>
    </source>
</evidence>
<proteinExistence type="predicted"/>
<keyword evidence="4 6" id="KW-1133">Transmembrane helix</keyword>
<evidence type="ECO:0000313" key="9">
    <source>
        <dbReference type="Proteomes" id="UP000037397"/>
    </source>
</evidence>
<gene>
    <name evidence="8" type="ORF">VV01_13305</name>
</gene>
<protein>
    <submittedName>
        <fullName evidence="8">Membrane protein</fullName>
    </submittedName>
</protein>
<keyword evidence="5 6" id="KW-0472">Membrane</keyword>
<evidence type="ECO:0000256" key="4">
    <source>
        <dbReference type="ARBA" id="ARBA00022989"/>
    </source>
</evidence>
<sequence length="122" mass="13481">MSDPVAQPARIDADKARKRLTFFKVMAFIVGIGLLVLCLEMVLHYGFDNGALDWWPQPHGFIFIVYVLATVLLGLELRWPLGRTVLVVLAGCVPFLSFWVERKVAGDAEAQLAAAPSQQAAR</sequence>
<dbReference type="OrthoDB" id="9342687at2"/>
<feature type="domain" description="DUF3817" evidence="7">
    <location>
        <begin position="20"/>
        <end position="104"/>
    </location>
</feature>
<evidence type="ECO:0000256" key="5">
    <source>
        <dbReference type="ARBA" id="ARBA00023136"/>
    </source>
</evidence>
<dbReference type="PANTHER" id="PTHR40077:SF2">
    <property type="entry name" value="MEMBRANE PROTEIN"/>
    <property type="match status" value="1"/>
</dbReference>
<evidence type="ECO:0000313" key="8">
    <source>
        <dbReference type="EMBL" id="KNX37910.1"/>
    </source>
</evidence>
<reference evidence="9" key="1">
    <citation type="submission" date="2015-03" db="EMBL/GenBank/DDBJ databases">
        <title>Luteipulveratus halotolerans sp. nov., a novel actinobacterium (Dermacoccaceae) from Sarawak, Malaysia.</title>
        <authorList>
            <person name="Juboi H."/>
            <person name="Basik A."/>
            <person name="Shamsul S.S."/>
            <person name="Arnold P."/>
            <person name="Schmitt E.K."/>
            <person name="Sanglier J.-J."/>
            <person name="Yeo T."/>
        </authorList>
    </citation>
    <scope>NUCLEOTIDE SEQUENCE [LARGE SCALE GENOMIC DNA]</scope>
    <source>
        <strain evidence="9">C296001</strain>
    </source>
</reference>
<name>A0A0L6CJW6_9MICO</name>
<organism evidence="8 9">
    <name type="scientific">Luteipulveratus halotolerans</name>
    <dbReference type="NCBI Taxonomy" id="1631356"/>
    <lineage>
        <taxon>Bacteria</taxon>
        <taxon>Bacillati</taxon>
        <taxon>Actinomycetota</taxon>
        <taxon>Actinomycetes</taxon>
        <taxon>Micrococcales</taxon>
        <taxon>Dermacoccaceae</taxon>
        <taxon>Luteipulveratus</taxon>
    </lineage>
</organism>
<dbReference type="PANTHER" id="PTHR40077">
    <property type="entry name" value="MEMBRANE PROTEIN-RELATED"/>
    <property type="match status" value="1"/>
</dbReference>
<dbReference type="Proteomes" id="UP000037397">
    <property type="component" value="Unassembled WGS sequence"/>
</dbReference>
<comment type="subcellular location">
    <subcellularLocation>
        <location evidence="1">Cell membrane</location>
        <topology evidence="1">Multi-pass membrane protein</topology>
    </subcellularLocation>
</comment>
<dbReference type="InterPro" id="IPR023845">
    <property type="entry name" value="DUF3817_TM"/>
</dbReference>
<dbReference type="AlphaFoldDB" id="A0A0L6CJW6"/>
<dbReference type="STRING" id="1631356.VV01_13305"/>
<dbReference type="NCBIfam" id="TIGR03954">
    <property type="entry name" value="integ_memb_HG"/>
    <property type="match status" value="1"/>
</dbReference>
<feature type="transmembrane region" description="Helical" evidence="6">
    <location>
        <begin position="25"/>
        <end position="47"/>
    </location>
</feature>